<reference evidence="2" key="1">
    <citation type="submission" date="2019-05" db="EMBL/GenBank/DDBJ databases">
        <title>Complete Genome Sequence of Serratia marcescens Myophage Moabite.</title>
        <authorList>
            <person name="Price L."/>
            <person name="Rohren M."/>
            <person name="Newkirk H."/>
            <person name="Liu M."/>
            <person name="Ramsey J."/>
        </authorList>
    </citation>
    <scope>NUCLEOTIDE SEQUENCE [LARGE SCALE GENOMIC DNA]</scope>
</reference>
<evidence type="ECO:0000313" key="1">
    <source>
        <dbReference type="EMBL" id="QDB71087.1"/>
    </source>
</evidence>
<keyword evidence="2" id="KW-1185">Reference proteome</keyword>
<keyword evidence="1" id="KW-0240">DNA-directed RNA polymerase</keyword>
<dbReference type="GO" id="GO:0000428">
    <property type="term" value="C:DNA-directed RNA polymerase complex"/>
    <property type="evidence" value="ECO:0007669"/>
    <property type="project" value="UniProtKB-KW"/>
</dbReference>
<evidence type="ECO:0000313" key="2">
    <source>
        <dbReference type="Proteomes" id="UP000319063"/>
    </source>
</evidence>
<dbReference type="Proteomes" id="UP000319063">
    <property type="component" value="Segment"/>
</dbReference>
<dbReference type="EMBL" id="MK994515">
    <property type="protein sequence ID" value="QDB71087.1"/>
    <property type="molecule type" value="Genomic_DNA"/>
</dbReference>
<proteinExistence type="predicted"/>
<gene>
    <name evidence="1" type="ORF">CPT_Moabite_055</name>
</gene>
<organism evidence="1 2">
    <name type="scientific">Serratia phage Moabite</name>
    <dbReference type="NCBI Taxonomy" id="2587814"/>
    <lineage>
        <taxon>Viruses</taxon>
        <taxon>Duplodnaviria</taxon>
        <taxon>Heunggongvirae</taxon>
        <taxon>Uroviricota</taxon>
        <taxon>Caudoviricetes</taxon>
        <taxon>Chimalliviridae</taxon>
        <taxon>Moabitevirus</taxon>
        <taxon>Moabitevirus moabite</taxon>
    </lineage>
</organism>
<sequence>MKTRYARELVNWQEREIWAHAEDPEEFIIVFDDGELPTHWEQVLVSWYFWQYHREYPNVPLELKHFLWDDRLEPGMEDKLRNRGMNSVLAVHPETDREDLQATAYRLSNMLHNAFSSEGESYQASVDALALLQIHRDPDISKALNETRHTKAGINELYSRINKVLMDKPSLRFNPMVAANRNKQIKIAQFDQVVGARGFCSEIDQTIFPTMVSSGFSRGLHRLSHYLMCSRDASKAMQATDDPVKQTEYYNRELQLFTFVVKSIWVGDCGSTETVPWLVEADELDTILPGKRYVAEDGTLKMIKPSDRHLRGKVIQLRNVASCWHPDDGVICSTCMGDIGESIQRGTNLGHACTVTQNERVSQDVISTKHLLISATSEGFEVDPFYSEYLVNAGDISEIMFSTGVWDKRVEIEIDLADIPRLSDITVMKNLSNAELARFSVIRSLTLLIHNDDEDKSITTVIVPTSHGSYRPFLTEVMVKHMLDYGYETLGKKIKIDMTNWDNTESILRFPERHQSTLELMAELKSALFMSTKESKAKLRYDLTDPDILSMAMKDMCEMTNRKFSVNLAIVEMVLYAMMSRDPANGDYRLPKKGTGRWFDSKSNIMNGRSLSVKSSYEQQYEMLQSASSYTNPVRPSHPFDYLLVDVEGWRRKHRRNGTEIKT</sequence>
<keyword evidence="1" id="KW-0804">Transcription</keyword>
<accession>A0A4Y5TNY7</accession>
<protein>
    <submittedName>
        <fullName evidence="1">DNA-directed RNA polymerase subunit</fullName>
    </submittedName>
</protein>
<name>A0A4Y5TNY7_9CAUD</name>